<keyword evidence="3" id="KW-0472">Membrane</keyword>
<dbReference type="Pfam" id="PF07690">
    <property type="entry name" value="MFS_1"/>
    <property type="match status" value="2"/>
</dbReference>
<protein>
    <recommendedName>
        <fullName evidence="4">Major facilitator superfamily (MFS) profile domain-containing protein</fullName>
    </recommendedName>
</protein>
<evidence type="ECO:0000313" key="7">
    <source>
        <dbReference type="Proteomes" id="UP000494106"/>
    </source>
</evidence>
<accession>A0A8S1AA55</accession>
<dbReference type="PANTHER" id="PTHR11360:SF111">
    <property type="entry name" value="CHASKI, ISOFORM A"/>
    <property type="match status" value="1"/>
</dbReference>
<feature type="compositionally biased region" description="Basic and acidic residues" evidence="2">
    <location>
        <begin position="412"/>
        <end position="439"/>
    </location>
</feature>
<feature type="transmembrane region" description="Helical" evidence="3">
    <location>
        <begin position="243"/>
        <end position="262"/>
    </location>
</feature>
<feature type="transmembrane region" description="Helical" evidence="3">
    <location>
        <begin position="154"/>
        <end position="173"/>
    </location>
</feature>
<feature type="transmembrane region" description="Helical" evidence="3">
    <location>
        <begin position="629"/>
        <end position="647"/>
    </location>
</feature>
<feature type="transmembrane region" description="Helical" evidence="3">
    <location>
        <begin position="719"/>
        <end position="740"/>
    </location>
</feature>
<evidence type="ECO:0000256" key="3">
    <source>
        <dbReference type="SAM" id="Phobius"/>
    </source>
</evidence>
<comment type="subcellular location">
    <subcellularLocation>
        <location evidence="1">Membrane</location>
        <topology evidence="1">Multi-pass membrane protein</topology>
    </subcellularLocation>
</comment>
<organism evidence="5 7">
    <name type="scientific">Arctia plantaginis</name>
    <name type="common">Wood tiger moth</name>
    <name type="synonym">Phalaena plantaginis</name>
    <dbReference type="NCBI Taxonomy" id="874455"/>
    <lineage>
        <taxon>Eukaryota</taxon>
        <taxon>Metazoa</taxon>
        <taxon>Ecdysozoa</taxon>
        <taxon>Arthropoda</taxon>
        <taxon>Hexapoda</taxon>
        <taxon>Insecta</taxon>
        <taxon>Pterygota</taxon>
        <taxon>Neoptera</taxon>
        <taxon>Endopterygota</taxon>
        <taxon>Lepidoptera</taxon>
        <taxon>Glossata</taxon>
        <taxon>Ditrysia</taxon>
        <taxon>Noctuoidea</taxon>
        <taxon>Erebidae</taxon>
        <taxon>Arctiinae</taxon>
        <taxon>Arctia</taxon>
    </lineage>
</organism>
<feature type="transmembrane region" description="Helical" evidence="3">
    <location>
        <begin position="213"/>
        <end position="231"/>
    </location>
</feature>
<evidence type="ECO:0000259" key="4">
    <source>
        <dbReference type="PROSITE" id="PS50850"/>
    </source>
</evidence>
<feature type="transmembrane region" description="Helical" evidence="3">
    <location>
        <begin position="684"/>
        <end position="707"/>
    </location>
</feature>
<reference evidence="7 8" key="1">
    <citation type="submission" date="2020-04" db="EMBL/GenBank/DDBJ databases">
        <authorList>
            <person name="Wallbank WR R."/>
            <person name="Pardo Diaz C."/>
            <person name="Kozak K."/>
            <person name="Martin S."/>
            <person name="Jiggins C."/>
            <person name="Moest M."/>
            <person name="Warren A I."/>
            <person name="Byers J.R.P. K."/>
            <person name="Montejo-Kovacevich G."/>
            <person name="Yen C E."/>
        </authorList>
    </citation>
    <scope>NUCLEOTIDE SEQUENCE [LARGE SCALE GENOMIC DNA]</scope>
</reference>
<proteinExistence type="predicted"/>
<comment type="caution">
    <text evidence="5">The sequence shown here is derived from an EMBL/GenBank/DDBJ whole genome shotgun (WGS) entry which is preliminary data.</text>
</comment>
<feature type="region of interest" description="Disordered" evidence="2">
    <location>
        <begin position="412"/>
        <end position="474"/>
    </location>
</feature>
<dbReference type="Gene3D" id="1.20.1250.20">
    <property type="entry name" value="MFS general substrate transporter like domains"/>
    <property type="match status" value="2"/>
</dbReference>
<dbReference type="PANTHER" id="PTHR11360">
    <property type="entry name" value="MONOCARBOXYLATE TRANSPORTER"/>
    <property type="match status" value="1"/>
</dbReference>
<evidence type="ECO:0000256" key="2">
    <source>
        <dbReference type="SAM" id="MobiDB-lite"/>
    </source>
</evidence>
<gene>
    <name evidence="6" type="ORF">APLA_LOCUS14514</name>
    <name evidence="5" type="ORF">APLA_LOCUS9843</name>
</gene>
<feature type="compositionally biased region" description="Low complexity" evidence="2">
    <location>
        <begin position="447"/>
        <end position="460"/>
    </location>
</feature>
<dbReference type="EMBL" id="CADEBC010000520">
    <property type="protein sequence ID" value="CAB3244173.1"/>
    <property type="molecule type" value="Genomic_DNA"/>
</dbReference>
<dbReference type="GO" id="GO:0008028">
    <property type="term" value="F:monocarboxylic acid transmembrane transporter activity"/>
    <property type="evidence" value="ECO:0007669"/>
    <property type="project" value="TreeGrafter"/>
</dbReference>
<dbReference type="AlphaFoldDB" id="A0A8S1AA55"/>
<feature type="transmembrane region" description="Helical" evidence="3">
    <location>
        <begin position="185"/>
        <end position="206"/>
    </location>
</feature>
<feature type="domain" description="Major facilitator superfamily (MFS) profile" evidence="4">
    <location>
        <begin position="556"/>
        <end position="767"/>
    </location>
</feature>
<evidence type="ECO:0000313" key="6">
    <source>
        <dbReference type="EMBL" id="CAB3253968.1"/>
    </source>
</evidence>
<dbReference type="InterPro" id="IPR011701">
    <property type="entry name" value="MFS"/>
</dbReference>
<feature type="transmembrane region" description="Helical" evidence="3">
    <location>
        <begin position="653"/>
        <end position="672"/>
    </location>
</feature>
<dbReference type="Proteomes" id="UP000494106">
    <property type="component" value="Unassembled WGS sequence"/>
</dbReference>
<keyword evidence="3" id="KW-0812">Transmembrane</keyword>
<feature type="transmembrane region" description="Helical" evidence="3">
    <location>
        <begin position="597"/>
        <end position="617"/>
    </location>
</feature>
<keyword evidence="3" id="KW-1133">Transmembrane helix</keyword>
<dbReference type="GO" id="GO:0016020">
    <property type="term" value="C:membrane"/>
    <property type="evidence" value="ECO:0007669"/>
    <property type="project" value="UniProtKB-SubCell"/>
</dbReference>
<name>A0A8S1AA55_ARCPL</name>
<feature type="transmembrane region" description="Helical" evidence="3">
    <location>
        <begin position="127"/>
        <end position="147"/>
    </location>
</feature>
<dbReference type="Proteomes" id="UP000494256">
    <property type="component" value="Unassembled WGS sequence"/>
</dbReference>
<sequence>MGEIKGSEEKRHELSAVNLNAHNKLDINTINSLKSEDNEISVQYTKDRSDSPVERVKFIGLGSNDSICSDETEDDKLPPIPDGGWGWVVVVAAFLVAACADGLAFSFGLLHEEFTSYFETTQSKTSLIGSLFIATPLLAGPIMSALVDRYGCRVMTMIAGVISTIGFLLAALSNSIGMLCLTFGFISGLAMGILYVTSVVSVAFWFDKRRNLAVSLASCGIGFGTLIYSPMTHYFLEIYDWRNTIVLLAGTLLNMCVCGALMKDPEWLEIKQRRLKKSRSRRSSSAGSVSSKSIGAESAYLDAEELKSLLKSGKNPEYILATLATSIAEAKELEATTQLNADKACKRMHSTIHLPTFVQQNEKVPPEVIEKLMTNKRLYNIILQNYPDVLMRRHSEVNINVDNKNIDESAKLPVEIKVKKPKDEKDAEGKKHSQKDLHKTHSNNLHNTESNKSNTNVNSTKTKEKLVSKNSKPGLPPTSWLRQISLDHHYLRGMPLYRNTLMHRGAMLSIPARYKLRASSLPDIYKNSSWSLDSESDDEMLWYHRLWQTLKSTFDFRMFTEFHFLMFNLSSLILSVWFIVPYFFLKSYMTDMNLDGGEMMICIIGVASSIGIVSLGWAGDQPWINVTKTYAICLIICGLSVAAYPVFITNYWALTVVSAIFGLSFASSYSYTPAILMDLMPMDHFTVAYGLILLSQGIGHLVGPPIGGMLYDLTKSWDLTFYMGGAWVIVSGLCVAVIAYTKDVRMCGTAPLLKDAEEAKKENEVDV</sequence>
<feature type="transmembrane region" description="Helical" evidence="3">
    <location>
        <begin position="564"/>
        <end position="585"/>
    </location>
</feature>
<evidence type="ECO:0000313" key="8">
    <source>
        <dbReference type="Proteomes" id="UP000494256"/>
    </source>
</evidence>
<dbReference type="EMBL" id="CADEBD010000393">
    <property type="protein sequence ID" value="CAB3253968.1"/>
    <property type="molecule type" value="Genomic_DNA"/>
</dbReference>
<dbReference type="PROSITE" id="PS50850">
    <property type="entry name" value="MFS"/>
    <property type="match status" value="1"/>
</dbReference>
<dbReference type="InterPro" id="IPR050327">
    <property type="entry name" value="Proton-linked_MCT"/>
</dbReference>
<dbReference type="OrthoDB" id="410267at2759"/>
<evidence type="ECO:0000313" key="5">
    <source>
        <dbReference type="EMBL" id="CAB3244173.1"/>
    </source>
</evidence>
<dbReference type="InterPro" id="IPR036259">
    <property type="entry name" value="MFS_trans_sf"/>
</dbReference>
<dbReference type="SUPFAM" id="SSF103473">
    <property type="entry name" value="MFS general substrate transporter"/>
    <property type="match status" value="1"/>
</dbReference>
<evidence type="ECO:0000256" key="1">
    <source>
        <dbReference type="ARBA" id="ARBA00004141"/>
    </source>
</evidence>
<feature type="transmembrane region" description="Helical" evidence="3">
    <location>
        <begin position="85"/>
        <end position="107"/>
    </location>
</feature>
<keyword evidence="7" id="KW-1185">Reference proteome</keyword>
<dbReference type="InterPro" id="IPR020846">
    <property type="entry name" value="MFS_dom"/>
</dbReference>